<dbReference type="GO" id="GO:0016887">
    <property type="term" value="F:ATP hydrolysis activity"/>
    <property type="evidence" value="ECO:0007669"/>
    <property type="project" value="RHEA"/>
</dbReference>
<comment type="cofactor">
    <cofactor evidence="1">
        <name>Mg(2+)</name>
        <dbReference type="ChEBI" id="CHEBI:18420"/>
    </cofactor>
</comment>
<keyword evidence="1" id="KW-0347">Helicase</keyword>
<organism evidence="4 5">
    <name type="scientific">Daphnia magna</name>
    <dbReference type="NCBI Taxonomy" id="35525"/>
    <lineage>
        <taxon>Eukaryota</taxon>
        <taxon>Metazoa</taxon>
        <taxon>Ecdysozoa</taxon>
        <taxon>Arthropoda</taxon>
        <taxon>Crustacea</taxon>
        <taxon>Branchiopoda</taxon>
        <taxon>Diplostraca</taxon>
        <taxon>Cladocera</taxon>
        <taxon>Anomopoda</taxon>
        <taxon>Daphniidae</taxon>
        <taxon>Daphnia</taxon>
    </lineage>
</organism>
<sequence>LLEQVSLLTDEQHDRFLKAFATRKGMVVEFNPVMTALLGCNSNVSILGSDAQAKAIMCCLLKYITKPPCELSHTLALIHNARRTVQNFPSTAEDTGTERRTAMHFLTRVVNQLTSAVEVSAPVASLALLGMPSEICSHGFQLLFVHAALAYVLKKGRHQETLDAFDDLQGGGLSSDDEPLTPPATSCLEQDEDPEEILEDDQGSEPPGKEKKAVTQAEHYAYREETLLHCSLYEYAATIFIVGKHLGKSKQRPPPGSGGRTLASSAVHDDSDLDEEDAPAATGLGSMQGRTPNATFPFHPAHPLYDSHHQQIRSKFRVPVLIHGPPKPSPPKPTHATDEWRTAARAFAQYMLLVYRPWLDEGGTLPGPLTWKTLCDFMRDLQFGRLQENGSRSGPTPRDNGRRRWIKNSAQGKPKFDIPCPSFIFSSLRISAEQRIANQLHRNRKATKWANPDDHSGNMMPARNPTQQPEEDNRIENEAQHLIDMARVEAALDDPENLANFKQRAPTSKSSKAASMINAGRPETAPTTRSVLKALQADVTDSGSSREDDDIVLLGPERQEQPAGDPIQHNAPLNSQQAAVMSMCTLYFQEKVQHDRGARSRLQPLRLLVHGGPGTGKSFLTKRIQERAEEMGLQIACMALTGIAAGIIPQGTTCHHRLAIRCGTTHRRPTPLQREKLLQLQCKLQKESLAMVIIDEVSFVTPEMLDIIAGR</sequence>
<dbReference type="SUPFAM" id="SSF52540">
    <property type="entry name" value="P-loop containing nucleoside triphosphate hydrolases"/>
    <property type="match status" value="1"/>
</dbReference>
<dbReference type="OrthoDB" id="6377339at2759"/>
<dbReference type="InterPro" id="IPR027417">
    <property type="entry name" value="P-loop_NTPase"/>
</dbReference>
<evidence type="ECO:0000313" key="5">
    <source>
        <dbReference type="Proteomes" id="UP000076858"/>
    </source>
</evidence>
<feature type="region of interest" description="Disordered" evidence="2">
    <location>
        <begin position="503"/>
        <end position="528"/>
    </location>
</feature>
<dbReference type="AlphaFoldDB" id="A0A164KZS9"/>
<dbReference type="InterPro" id="IPR051055">
    <property type="entry name" value="PIF1_helicase"/>
</dbReference>
<keyword evidence="1" id="KW-0227">DNA damage</keyword>
<evidence type="ECO:0000313" key="4">
    <source>
        <dbReference type="EMBL" id="KZS03677.1"/>
    </source>
</evidence>
<evidence type="ECO:0000259" key="3">
    <source>
        <dbReference type="Pfam" id="PF05970"/>
    </source>
</evidence>
<name>A0A164KZS9_9CRUS</name>
<dbReference type="GO" id="GO:0000723">
    <property type="term" value="P:telomere maintenance"/>
    <property type="evidence" value="ECO:0007669"/>
    <property type="project" value="InterPro"/>
</dbReference>
<feature type="region of interest" description="Disordered" evidence="2">
    <location>
        <begin position="247"/>
        <end position="304"/>
    </location>
</feature>
<dbReference type="GO" id="GO:0005524">
    <property type="term" value="F:ATP binding"/>
    <property type="evidence" value="ECO:0007669"/>
    <property type="project" value="UniProtKB-KW"/>
</dbReference>
<accession>A0A164KZS9</accession>
<gene>
    <name evidence="4" type="ORF">APZ42_033543</name>
</gene>
<dbReference type="Proteomes" id="UP000076858">
    <property type="component" value="Unassembled WGS sequence"/>
</dbReference>
<protein>
    <recommendedName>
        <fullName evidence="1">ATP-dependent DNA helicase</fullName>
        <ecNumber evidence="1">5.6.2.3</ecNumber>
    </recommendedName>
</protein>
<reference evidence="4 5" key="1">
    <citation type="submission" date="2016-03" db="EMBL/GenBank/DDBJ databases">
        <title>EvidentialGene: Evidence-directed Construction of Genes on Genomes.</title>
        <authorList>
            <person name="Gilbert D.G."/>
            <person name="Choi J.-H."/>
            <person name="Mockaitis K."/>
            <person name="Colbourne J."/>
            <person name="Pfrender M."/>
        </authorList>
    </citation>
    <scope>NUCLEOTIDE SEQUENCE [LARGE SCALE GENOMIC DNA]</scope>
    <source>
        <strain evidence="4 5">Xinb3</strain>
        <tissue evidence="4">Complete organism</tissue>
    </source>
</reference>
<dbReference type="GO" id="GO:0006310">
    <property type="term" value="P:DNA recombination"/>
    <property type="evidence" value="ECO:0007669"/>
    <property type="project" value="UniProtKB-KW"/>
</dbReference>
<keyword evidence="1" id="KW-0547">Nucleotide-binding</keyword>
<keyword evidence="1" id="KW-0067">ATP-binding</keyword>
<feature type="region of interest" description="Disordered" evidence="2">
    <location>
        <begin position="448"/>
        <end position="470"/>
    </location>
</feature>
<dbReference type="EMBL" id="LRGB01003221">
    <property type="protein sequence ID" value="KZS03677.1"/>
    <property type="molecule type" value="Genomic_DNA"/>
</dbReference>
<dbReference type="STRING" id="35525.A0A164KZS9"/>
<dbReference type="InterPro" id="IPR010285">
    <property type="entry name" value="DNA_helicase_pif1-like_DEAD"/>
</dbReference>
<dbReference type="PANTHER" id="PTHR47642">
    <property type="entry name" value="ATP-DEPENDENT DNA HELICASE"/>
    <property type="match status" value="1"/>
</dbReference>
<comment type="catalytic activity">
    <reaction evidence="1">
        <text>ATP + H2O = ADP + phosphate + H(+)</text>
        <dbReference type="Rhea" id="RHEA:13065"/>
        <dbReference type="ChEBI" id="CHEBI:15377"/>
        <dbReference type="ChEBI" id="CHEBI:15378"/>
        <dbReference type="ChEBI" id="CHEBI:30616"/>
        <dbReference type="ChEBI" id="CHEBI:43474"/>
        <dbReference type="ChEBI" id="CHEBI:456216"/>
        <dbReference type="EC" id="5.6.2.3"/>
    </reaction>
</comment>
<comment type="similarity">
    <text evidence="1">Belongs to the helicase family.</text>
</comment>
<keyword evidence="5" id="KW-1185">Reference proteome</keyword>
<comment type="caution">
    <text evidence="4">The sequence shown here is derived from an EMBL/GenBank/DDBJ whole genome shotgun (WGS) entry which is preliminary data.</text>
</comment>
<dbReference type="GO" id="GO:0043139">
    <property type="term" value="F:5'-3' DNA helicase activity"/>
    <property type="evidence" value="ECO:0007669"/>
    <property type="project" value="UniProtKB-EC"/>
</dbReference>
<feature type="non-terminal residue" evidence="4">
    <location>
        <position position="711"/>
    </location>
</feature>
<feature type="region of interest" description="Disordered" evidence="2">
    <location>
        <begin position="167"/>
        <end position="215"/>
    </location>
</feature>
<dbReference type="GO" id="GO:0006281">
    <property type="term" value="P:DNA repair"/>
    <property type="evidence" value="ECO:0007669"/>
    <property type="project" value="UniProtKB-KW"/>
</dbReference>
<dbReference type="EC" id="5.6.2.3" evidence="1"/>
<keyword evidence="1" id="KW-0234">DNA repair</keyword>
<proteinExistence type="inferred from homology"/>
<keyword evidence="1" id="KW-0378">Hydrolase</keyword>
<evidence type="ECO:0000256" key="2">
    <source>
        <dbReference type="SAM" id="MobiDB-lite"/>
    </source>
</evidence>
<feature type="compositionally biased region" description="Acidic residues" evidence="2">
    <location>
        <begin position="189"/>
        <end position="203"/>
    </location>
</feature>
<feature type="non-terminal residue" evidence="4">
    <location>
        <position position="1"/>
    </location>
</feature>
<dbReference type="Pfam" id="PF05970">
    <property type="entry name" value="PIF1"/>
    <property type="match status" value="1"/>
</dbReference>
<evidence type="ECO:0000256" key="1">
    <source>
        <dbReference type="RuleBase" id="RU363044"/>
    </source>
</evidence>
<keyword evidence="1" id="KW-0233">DNA recombination</keyword>
<feature type="region of interest" description="Disordered" evidence="2">
    <location>
        <begin position="386"/>
        <end position="413"/>
    </location>
</feature>
<dbReference type="PANTHER" id="PTHR47642:SF5">
    <property type="entry name" value="ATP-DEPENDENT DNA HELICASE"/>
    <property type="match status" value="1"/>
</dbReference>
<dbReference type="Gene3D" id="3.40.50.300">
    <property type="entry name" value="P-loop containing nucleotide triphosphate hydrolases"/>
    <property type="match status" value="1"/>
</dbReference>
<feature type="domain" description="DNA helicase Pif1-like DEAD-box helicase" evidence="3">
    <location>
        <begin position="603"/>
        <end position="706"/>
    </location>
</feature>